<feature type="active site" evidence="9">
    <location>
        <position position="49"/>
    </location>
</feature>
<proteinExistence type="inferred from homology"/>
<evidence type="ECO:0000256" key="1">
    <source>
        <dbReference type="ARBA" id="ARBA00004496"/>
    </source>
</evidence>
<dbReference type="InterPro" id="IPR010084">
    <property type="entry name" value="FabZ"/>
</dbReference>
<dbReference type="NCBIfam" id="NF000582">
    <property type="entry name" value="PRK00006.1"/>
    <property type="match status" value="1"/>
</dbReference>
<evidence type="ECO:0000256" key="4">
    <source>
        <dbReference type="ARBA" id="ARBA00022516"/>
    </source>
</evidence>
<dbReference type="SUPFAM" id="SSF54637">
    <property type="entry name" value="Thioesterase/thiol ester dehydrase-isomerase"/>
    <property type="match status" value="1"/>
</dbReference>
<organism evidence="10 11">
    <name type="scientific">SAR86 cluster bacterium</name>
    <dbReference type="NCBI Taxonomy" id="2030880"/>
    <lineage>
        <taxon>Bacteria</taxon>
        <taxon>Pseudomonadati</taxon>
        <taxon>Pseudomonadota</taxon>
        <taxon>Gammaproteobacteria</taxon>
        <taxon>SAR86 cluster</taxon>
    </lineage>
</organism>
<evidence type="ECO:0000256" key="6">
    <source>
        <dbReference type="ARBA" id="ARBA00023098"/>
    </source>
</evidence>
<gene>
    <name evidence="9 10" type="primary">fabZ</name>
    <name evidence="10" type="ORF">DBW98_02990</name>
</gene>
<dbReference type="Gene3D" id="3.10.129.10">
    <property type="entry name" value="Hotdog Thioesterase"/>
    <property type="match status" value="1"/>
</dbReference>
<evidence type="ECO:0000256" key="7">
    <source>
        <dbReference type="ARBA" id="ARBA00023239"/>
    </source>
</evidence>
<name>A0A368BL36_9GAMM</name>
<dbReference type="Proteomes" id="UP000253032">
    <property type="component" value="Unassembled WGS sequence"/>
</dbReference>
<dbReference type="EC" id="4.2.1.59" evidence="9"/>
<evidence type="ECO:0000313" key="11">
    <source>
        <dbReference type="Proteomes" id="UP000253032"/>
    </source>
</evidence>
<keyword evidence="7 9" id="KW-0456">Lyase</keyword>
<dbReference type="HAMAP" id="MF_00406">
    <property type="entry name" value="FabZ"/>
    <property type="match status" value="1"/>
</dbReference>
<protein>
    <recommendedName>
        <fullName evidence="9">3-hydroxyacyl-[acyl-carrier-protein] dehydratase FabZ</fullName>
        <ecNumber evidence="9">4.2.1.59</ecNumber>
    </recommendedName>
    <alternativeName>
        <fullName evidence="9">(3R)-hydroxymyristoyl-[acyl-carrier-protein] dehydratase</fullName>
        <shortName evidence="9">(3R)-hydroxymyristoyl-ACP dehydrase</shortName>
    </alternativeName>
    <alternativeName>
        <fullName evidence="9">Beta-hydroxyacyl-ACP dehydratase</fullName>
    </alternativeName>
</protein>
<dbReference type="AlphaFoldDB" id="A0A368BL36"/>
<dbReference type="InterPro" id="IPR029069">
    <property type="entry name" value="HotDog_dom_sf"/>
</dbReference>
<evidence type="ECO:0000256" key="5">
    <source>
        <dbReference type="ARBA" id="ARBA00022556"/>
    </source>
</evidence>
<comment type="catalytic activity">
    <reaction evidence="9">
        <text>a (3R)-hydroxyacyl-[ACP] = a (2E)-enoyl-[ACP] + H2O</text>
        <dbReference type="Rhea" id="RHEA:13097"/>
        <dbReference type="Rhea" id="RHEA-COMP:9925"/>
        <dbReference type="Rhea" id="RHEA-COMP:9945"/>
        <dbReference type="ChEBI" id="CHEBI:15377"/>
        <dbReference type="ChEBI" id="CHEBI:78784"/>
        <dbReference type="ChEBI" id="CHEBI:78827"/>
        <dbReference type="EC" id="4.2.1.59"/>
    </reaction>
</comment>
<dbReference type="PANTHER" id="PTHR30272:SF1">
    <property type="entry name" value="3-HYDROXYACYL-[ACYL-CARRIER-PROTEIN] DEHYDRATASE"/>
    <property type="match status" value="1"/>
</dbReference>
<comment type="function">
    <text evidence="8 9">Involved in unsaturated fatty acids biosynthesis. Catalyzes the dehydration of short chain beta-hydroxyacyl-ACPs and long chain saturated and unsaturated beta-hydroxyacyl-ACPs.</text>
</comment>
<dbReference type="CDD" id="cd01288">
    <property type="entry name" value="FabZ"/>
    <property type="match status" value="1"/>
</dbReference>
<dbReference type="GO" id="GO:0005737">
    <property type="term" value="C:cytoplasm"/>
    <property type="evidence" value="ECO:0007669"/>
    <property type="project" value="UniProtKB-SubCell"/>
</dbReference>
<accession>A0A368BL36</accession>
<keyword evidence="5 9" id="KW-0441">Lipid A biosynthesis</keyword>
<evidence type="ECO:0000256" key="8">
    <source>
        <dbReference type="ARBA" id="ARBA00025049"/>
    </source>
</evidence>
<dbReference type="NCBIfam" id="TIGR01750">
    <property type="entry name" value="fabZ"/>
    <property type="match status" value="1"/>
</dbReference>
<dbReference type="GO" id="GO:0009245">
    <property type="term" value="P:lipid A biosynthetic process"/>
    <property type="evidence" value="ECO:0007669"/>
    <property type="project" value="UniProtKB-UniRule"/>
</dbReference>
<evidence type="ECO:0000256" key="9">
    <source>
        <dbReference type="HAMAP-Rule" id="MF_00406"/>
    </source>
</evidence>
<dbReference type="InterPro" id="IPR013114">
    <property type="entry name" value="FabA_FabZ"/>
</dbReference>
<evidence type="ECO:0000256" key="3">
    <source>
        <dbReference type="ARBA" id="ARBA00022490"/>
    </source>
</evidence>
<keyword evidence="6 9" id="KW-0443">Lipid metabolism</keyword>
<comment type="caution">
    <text evidence="10">The sequence shown here is derived from an EMBL/GenBank/DDBJ whole genome shotgun (WGS) entry which is preliminary data.</text>
</comment>
<comment type="similarity">
    <text evidence="2 9">Belongs to the thioester dehydratase family. FabZ subfamily.</text>
</comment>
<dbReference type="EMBL" id="QOPC01000014">
    <property type="protein sequence ID" value="RCL38023.1"/>
    <property type="molecule type" value="Genomic_DNA"/>
</dbReference>
<dbReference type="GO" id="GO:0006633">
    <property type="term" value="P:fatty acid biosynthetic process"/>
    <property type="evidence" value="ECO:0007669"/>
    <property type="project" value="UniProtKB-UniRule"/>
</dbReference>
<dbReference type="Pfam" id="PF07977">
    <property type="entry name" value="FabA"/>
    <property type="match status" value="1"/>
</dbReference>
<dbReference type="FunFam" id="3.10.129.10:FF:000001">
    <property type="entry name" value="3-hydroxyacyl-[acyl-carrier-protein] dehydratase FabZ"/>
    <property type="match status" value="1"/>
</dbReference>
<evidence type="ECO:0000313" key="10">
    <source>
        <dbReference type="EMBL" id="RCL38023.1"/>
    </source>
</evidence>
<sequence length="146" mass="16231">MSYEFSDILKHLPHRQPFLFVDQIVSVDLGKSIHAQKNVSINEDFFNGHFPNKPIMPGVLIIEALAQAAGILGFMTMGKTPEEGSIYYFAGVDKVRFKHPVSPGNTIDLYASIRSEKRGIWKFDCTAKTGGKNVCEATILCADRPK</sequence>
<reference evidence="10 11" key="1">
    <citation type="journal article" date="2018" name="Microbiome">
        <title>Fine metagenomic profile of the Mediterranean stratified and mixed water columns revealed by assembly and recruitment.</title>
        <authorList>
            <person name="Haro-Moreno J.M."/>
            <person name="Lopez-Perez M."/>
            <person name="De La Torre J.R."/>
            <person name="Picazo A."/>
            <person name="Camacho A."/>
            <person name="Rodriguez-Valera F."/>
        </authorList>
    </citation>
    <scope>NUCLEOTIDE SEQUENCE [LARGE SCALE GENOMIC DNA]</scope>
    <source>
        <strain evidence="10">MED-G84</strain>
    </source>
</reference>
<dbReference type="GO" id="GO:0016020">
    <property type="term" value="C:membrane"/>
    <property type="evidence" value="ECO:0007669"/>
    <property type="project" value="GOC"/>
</dbReference>
<evidence type="ECO:0000256" key="2">
    <source>
        <dbReference type="ARBA" id="ARBA00009174"/>
    </source>
</evidence>
<comment type="subcellular location">
    <subcellularLocation>
        <location evidence="1 9">Cytoplasm</location>
    </subcellularLocation>
</comment>
<dbReference type="GO" id="GO:0019171">
    <property type="term" value="F:(3R)-hydroxyacyl-[acyl-carrier-protein] dehydratase activity"/>
    <property type="evidence" value="ECO:0007669"/>
    <property type="project" value="UniProtKB-EC"/>
</dbReference>
<dbReference type="PANTHER" id="PTHR30272">
    <property type="entry name" value="3-HYDROXYACYL-[ACYL-CARRIER-PROTEIN] DEHYDRATASE"/>
    <property type="match status" value="1"/>
</dbReference>
<keyword evidence="4 9" id="KW-0444">Lipid biosynthesis</keyword>
<keyword evidence="3 9" id="KW-0963">Cytoplasm</keyword>